<dbReference type="EMBL" id="WLCI01000002">
    <property type="protein sequence ID" value="MTB93549.1"/>
    <property type="molecule type" value="Genomic_DNA"/>
</dbReference>
<dbReference type="InterPro" id="IPR015168">
    <property type="entry name" value="SsuA/THI5"/>
</dbReference>
<name>A0A6I3J702_9ACTN</name>
<dbReference type="PANTHER" id="PTHR30024:SF47">
    <property type="entry name" value="TAURINE-BINDING PERIPLASMIC PROTEIN"/>
    <property type="match status" value="1"/>
</dbReference>
<dbReference type="SUPFAM" id="SSF53850">
    <property type="entry name" value="Periplasmic binding protein-like II"/>
    <property type="match status" value="1"/>
</dbReference>
<comment type="subcellular location">
    <subcellularLocation>
        <location evidence="1">Periplasm</location>
    </subcellularLocation>
</comment>
<reference evidence="5 6" key="1">
    <citation type="submission" date="2019-10" db="EMBL/GenBank/DDBJ databases">
        <title>Nocardioides novel species isolated from the excrement of Marmot.</title>
        <authorList>
            <person name="Zhang G."/>
        </authorList>
    </citation>
    <scope>NUCLEOTIDE SEQUENCE [LARGE SCALE GENOMIC DNA]</scope>
    <source>
        <strain evidence="6">zg-579</strain>
    </source>
</reference>
<dbReference type="Pfam" id="PF09084">
    <property type="entry name" value="NMT1"/>
    <property type="match status" value="1"/>
</dbReference>
<evidence type="ECO:0000313" key="6">
    <source>
        <dbReference type="Proteomes" id="UP000433406"/>
    </source>
</evidence>
<dbReference type="PROSITE" id="PS51257">
    <property type="entry name" value="PROKAR_LIPOPROTEIN"/>
    <property type="match status" value="1"/>
</dbReference>
<proteinExistence type="inferred from homology"/>
<feature type="domain" description="SsuA/THI5-like" evidence="4">
    <location>
        <begin position="45"/>
        <end position="251"/>
    </location>
</feature>
<dbReference type="AlphaFoldDB" id="A0A6I3J702"/>
<protein>
    <submittedName>
        <fullName evidence="5">PhnD/SsuA/transferrin family substrate-binding protein</fullName>
    </submittedName>
</protein>
<evidence type="ECO:0000259" key="4">
    <source>
        <dbReference type="Pfam" id="PF09084"/>
    </source>
</evidence>
<comment type="similarity">
    <text evidence="2">Belongs to the bacterial solute-binding protein SsuA/TauA family.</text>
</comment>
<gene>
    <name evidence="5" type="ORF">GGQ22_00495</name>
</gene>
<evidence type="ECO:0000313" key="5">
    <source>
        <dbReference type="EMBL" id="MTB93549.1"/>
    </source>
</evidence>
<keyword evidence="6" id="KW-1185">Reference proteome</keyword>
<evidence type="ECO:0000256" key="3">
    <source>
        <dbReference type="ARBA" id="ARBA00022729"/>
    </source>
</evidence>
<keyword evidence="3" id="KW-0732">Signal</keyword>
<dbReference type="GO" id="GO:0042597">
    <property type="term" value="C:periplasmic space"/>
    <property type="evidence" value="ECO:0007669"/>
    <property type="project" value="UniProtKB-SubCell"/>
</dbReference>
<evidence type="ECO:0000256" key="1">
    <source>
        <dbReference type="ARBA" id="ARBA00004418"/>
    </source>
</evidence>
<dbReference type="RefSeq" id="WP_154613436.1">
    <property type="nucleotide sequence ID" value="NZ_CP053660.1"/>
</dbReference>
<organism evidence="5 6">
    <name type="scientific">Nocardioides marmotae</name>
    <dbReference type="NCBI Taxonomy" id="2663857"/>
    <lineage>
        <taxon>Bacteria</taxon>
        <taxon>Bacillati</taxon>
        <taxon>Actinomycetota</taxon>
        <taxon>Actinomycetes</taxon>
        <taxon>Propionibacteriales</taxon>
        <taxon>Nocardioidaceae</taxon>
        <taxon>Nocardioides</taxon>
    </lineage>
</organism>
<dbReference type="Gene3D" id="3.40.190.10">
    <property type="entry name" value="Periplasmic binding protein-like II"/>
    <property type="match status" value="2"/>
</dbReference>
<sequence>MAQPRLRALAATAVALLVSTSACSSAEGEDSSESSVQVSVFPSFNGLPTFAAQETDIFGDHDLEVEISTAKTASEMVPQVVGGKVDFALLDAATSLVAAAQGVDLVFVAAGTEGGIPEGQEEFSFANVWVAEDSDIEDMSDLSGKTIGIPQIKSLPWVDVRSTVDAAGGDSSTIEFVETPDTLAALKSGQVDAVTTSEPAGSVEKAAGVLRTLGPVNSGGGGVAYLWVTTRAFAEANPDTVEAFAEAINEAGGTLNEDRDLLVDTAVDVVGADRALLEKASYPTYATEPLDEAAIGEAVDYLDSYAMFEKGAPDPADLVAP</sequence>
<dbReference type="PANTHER" id="PTHR30024">
    <property type="entry name" value="ALIPHATIC SULFONATES-BINDING PROTEIN-RELATED"/>
    <property type="match status" value="1"/>
</dbReference>
<comment type="caution">
    <text evidence="5">The sequence shown here is derived from an EMBL/GenBank/DDBJ whole genome shotgun (WGS) entry which is preliminary data.</text>
</comment>
<dbReference type="Proteomes" id="UP000433406">
    <property type="component" value="Unassembled WGS sequence"/>
</dbReference>
<evidence type="ECO:0000256" key="2">
    <source>
        <dbReference type="ARBA" id="ARBA00010742"/>
    </source>
</evidence>
<accession>A0A6I3J702</accession>